<keyword evidence="3" id="KW-0597">Phosphoprotein</keyword>
<dbReference type="Gene3D" id="2.60.40.2380">
    <property type="match status" value="1"/>
</dbReference>
<dbReference type="CDD" id="cd00082">
    <property type="entry name" value="HisKA"/>
    <property type="match status" value="1"/>
</dbReference>
<keyword evidence="7" id="KW-0175">Coiled coil</keyword>
<feature type="transmembrane region" description="Helical" evidence="8">
    <location>
        <begin position="356"/>
        <end position="377"/>
    </location>
</feature>
<dbReference type="CDD" id="cd00075">
    <property type="entry name" value="HATPase"/>
    <property type="match status" value="1"/>
</dbReference>
<dbReference type="InterPro" id="IPR011623">
    <property type="entry name" value="7TMR_DISM_rcpt_extracell_dom1"/>
</dbReference>
<dbReference type="HOGENOM" id="CLU_000445_105_2_6"/>
<evidence type="ECO:0000256" key="2">
    <source>
        <dbReference type="ARBA" id="ARBA00012438"/>
    </source>
</evidence>
<dbReference type="InterPro" id="IPR036890">
    <property type="entry name" value="HATPase_C_sf"/>
</dbReference>
<keyword evidence="8" id="KW-0472">Membrane</keyword>
<keyword evidence="6" id="KW-0902">Two-component regulatory system</keyword>
<dbReference type="InterPro" id="IPR004358">
    <property type="entry name" value="Sig_transdc_His_kin-like_C"/>
</dbReference>
<dbReference type="RefSeq" id="WP_016353707.1">
    <property type="nucleotide sequence ID" value="NC_021291.1"/>
</dbReference>
<dbReference type="eggNOG" id="COG2205">
    <property type="taxonomic scope" value="Bacteria"/>
</dbReference>
<feature type="transmembrane region" description="Helical" evidence="8">
    <location>
        <begin position="176"/>
        <end position="198"/>
    </location>
</feature>
<name>R4V8U2_9GAMM</name>
<evidence type="ECO:0000256" key="9">
    <source>
        <dbReference type="SAM" id="SignalP"/>
    </source>
</evidence>
<organism evidence="11 12">
    <name type="scientific">Spiribacter salinus M19-40</name>
    <dbReference type="NCBI Taxonomy" id="1260251"/>
    <lineage>
        <taxon>Bacteria</taxon>
        <taxon>Pseudomonadati</taxon>
        <taxon>Pseudomonadota</taxon>
        <taxon>Gammaproteobacteria</taxon>
        <taxon>Chromatiales</taxon>
        <taxon>Ectothiorhodospiraceae</taxon>
        <taxon>Spiribacter</taxon>
    </lineage>
</organism>
<dbReference type="Gene3D" id="3.30.565.10">
    <property type="entry name" value="Histidine kinase-like ATPase, C-terminal domain"/>
    <property type="match status" value="1"/>
</dbReference>
<evidence type="ECO:0000256" key="7">
    <source>
        <dbReference type="SAM" id="Coils"/>
    </source>
</evidence>
<sequence>MWRLSALIISLLPTVLLAQTVRPEASSTPINAAVHYLEDPTATMTLDEVRAADASGAFEPHQSADAVNFGLSSSAFWLRFTLAGEAMQPQRYLLEVGFYALTDVRLFHPDGRVMETGQHQPASARPWPHRHLVFPVKLTTAKEQTYYLRVASVGSITAPLTLWRPDAFAQHVQINYLWVATYYGAALALLVYNFLLYVSLRDRNYLLYCGFLFFTAASMFVMNGFGAYTLAPLNWPRTIGTNTFFSLAGVFAVCFLRGFLSTRQEMPQMDRALQILVGAFIFIAALPVVETPVRIGVGLLSTLGVITGPLVIAVTLISWRQGNQSARFLLAAWAVMLVAVSIQTARNFDLIPTNALTLNLLQIGSLLDMLLLSFALADRIQAERRAREHAQATALEAQAQLVSGLKDSERELEQKVQERTEALESALARERDTLNRYIEFGALIAHEFRNPLAIISNQTQLAELEQARSSKPSAARLRTIGRAAERLQHLFDQWLKSDRLKDNIDALNPQPINLAEWLPIMLDSGDLRVTHDVKLLRADRLTVLADEALLGTALHNLVDNAAKYSPANQAIEVETRTTAEWIGIAVTDHGPGVPPAERTRIFEKHHRAADNPSRRGLGLGLYFVAEVMKAHGGRVTLDSEPGRGSTFILWLPWQSVDTDQTT</sequence>
<dbReference type="Gene3D" id="1.10.287.130">
    <property type="match status" value="1"/>
</dbReference>
<keyword evidence="9" id="KW-0732">Signal</keyword>
<dbReference type="Proteomes" id="UP000017881">
    <property type="component" value="Chromosome"/>
</dbReference>
<evidence type="ECO:0000256" key="1">
    <source>
        <dbReference type="ARBA" id="ARBA00000085"/>
    </source>
</evidence>
<dbReference type="KEGG" id="ssal:SPISAL_06530"/>
<gene>
    <name evidence="11" type="ORF">SPISAL_06530</name>
</gene>
<feature type="transmembrane region" description="Helical" evidence="8">
    <location>
        <begin position="243"/>
        <end position="260"/>
    </location>
</feature>
<dbReference type="SMART" id="SM00388">
    <property type="entry name" value="HisKA"/>
    <property type="match status" value="1"/>
</dbReference>
<dbReference type="PRINTS" id="PR00344">
    <property type="entry name" value="BCTRLSENSOR"/>
</dbReference>
<feature type="transmembrane region" description="Helical" evidence="8">
    <location>
        <begin position="272"/>
        <end position="289"/>
    </location>
</feature>
<proteinExistence type="predicted"/>
<dbReference type="GO" id="GO:0000155">
    <property type="term" value="F:phosphorelay sensor kinase activity"/>
    <property type="evidence" value="ECO:0007669"/>
    <property type="project" value="InterPro"/>
</dbReference>
<feature type="domain" description="Histidine kinase" evidence="10">
    <location>
        <begin position="443"/>
        <end position="655"/>
    </location>
</feature>
<dbReference type="InterPro" id="IPR003661">
    <property type="entry name" value="HisK_dim/P_dom"/>
</dbReference>
<dbReference type="InterPro" id="IPR050736">
    <property type="entry name" value="Sensor_HK_Regulatory"/>
</dbReference>
<evidence type="ECO:0000256" key="6">
    <source>
        <dbReference type="ARBA" id="ARBA00023012"/>
    </source>
</evidence>
<dbReference type="InterPro" id="IPR005467">
    <property type="entry name" value="His_kinase_dom"/>
</dbReference>
<dbReference type="Pfam" id="PF07696">
    <property type="entry name" value="7TMR-DISMED2"/>
    <property type="match status" value="1"/>
</dbReference>
<dbReference type="EMBL" id="CP005963">
    <property type="protein sequence ID" value="AGM41400.1"/>
    <property type="molecule type" value="Genomic_DNA"/>
</dbReference>
<dbReference type="Pfam" id="PF02518">
    <property type="entry name" value="HATPase_c"/>
    <property type="match status" value="1"/>
</dbReference>
<evidence type="ECO:0000259" key="10">
    <source>
        <dbReference type="PROSITE" id="PS50109"/>
    </source>
</evidence>
<evidence type="ECO:0000313" key="11">
    <source>
        <dbReference type="EMBL" id="AGM41400.1"/>
    </source>
</evidence>
<dbReference type="InterPro" id="IPR036097">
    <property type="entry name" value="HisK_dim/P_sf"/>
</dbReference>
<evidence type="ECO:0000313" key="12">
    <source>
        <dbReference type="Proteomes" id="UP000017881"/>
    </source>
</evidence>
<dbReference type="SUPFAM" id="SSF55874">
    <property type="entry name" value="ATPase domain of HSP90 chaperone/DNA topoisomerase II/histidine kinase"/>
    <property type="match status" value="1"/>
</dbReference>
<dbReference type="EC" id="2.7.13.3" evidence="2"/>
<evidence type="ECO:0000256" key="8">
    <source>
        <dbReference type="SAM" id="Phobius"/>
    </source>
</evidence>
<dbReference type="SUPFAM" id="SSF47384">
    <property type="entry name" value="Homodimeric domain of signal transducing histidine kinase"/>
    <property type="match status" value="1"/>
</dbReference>
<keyword evidence="8" id="KW-1133">Transmembrane helix</keyword>
<evidence type="ECO:0000256" key="5">
    <source>
        <dbReference type="ARBA" id="ARBA00022777"/>
    </source>
</evidence>
<dbReference type="OrthoDB" id="1931120at2"/>
<evidence type="ECO:0000256" key="3">
    <source>
        <dbReference type="ARBA" id="ARBA00022553"/>
    </source>
</evidence>
<dbReference type="InterPro" id="IPR003594">
    <property type="entry name" value="HATPase_dom"/>
</dbReference>
<keyword evidence="12" id="KW-1185">Reference proteome</keyword>
<feature type="signal peptide" evidence="9">
    <location>
        <begin position="1"/>
        <end position="18"/>
    </location>
</feature>
<dbReference type="AlphaFoldDB" id="R4V8U2"/>
<keyword evidence="4" id="KW-0808">Transferase</keyword>
<dbReference type="InterPro" id="IPR011622">
    <property type="entry name" value="7TMR_DISM_rcpt_extracell_dom2"/>
</dbReference>
<dbReference type="PANTHER" id="PTHR43711">
    <property type="entry name" value="TWO-COMPONENT HISTIDINE KINASE"/>
    <property type="match status" value="1"/>
</dbReference>
<keyword evidence="8" id="KW-0812">Transmembrane</keyword>
<accession>R4V8U2</accession>
<dbReference type="Pfam" id="PF07695">
    <property type="entry name" value="7TMR-DISM_7TM"/>
    <property type="match status" value="1"/>
</dbReference>
<feature type="coiled-coil region" evidence="7">
    <location>
        <begin position="380"/>
        <end position="429"/>
    </location>
</feature>
<protein>
    <recommendedName>
        <fullName evidence="2">histidine kinase</fullName>
        <ecNumber evidence="2">2.7.13.3</ecNumber>
    </recommendedName>
</protein>
<dbReference type="PANTHER" id="PTHR43711:SF1">
    <property type="entry name" value="HISTIDINE KINASE 1"/>
    <property type="match status" value="1"/>
</dbReference>
<comment type="catalytic activity">
    <reaction evidence="1">
        <text>ATP + protein L-histidine = ADP + protein N-phospho-L-histidine.</text>
        <dbReference type="EC" id="2.7.13.3"/>
    </reaction>
</comment>
<feature type="transmembrane region" description="Helical" evidence="8">
    <location>
        <begin position="295"/>
        <end position="319"/>
    </location>
</feature>
<dbReference type="SMART" id="SM00387">
    <property type="entry name" value="HATPase_c"/>
    <property type="match status" value="1"/>
</dbReference>
<feature type="transmembrane region" description="Helical" evidence="8">
    <location>
        <begin position="326"/>
        <end position="344"/>
    </location>
</feature>
<dbReference type="Pfam" id="PF00512">
    <property type="entry name" value="HisKA"/>
    <property type="match status" value="1"/>
</dbReference>
<dbReference type="PROSITE" id="PS50109">
    <property type="entry name" value="HIS_KIN"/>
    <property type="match status" value="1"/>
</dbReference>
<feature type="transmembrane region" description="Helical" evidence="8">
    <location>
        <begin position="205"/>
        <end position="231"/>
    </location>
</feature>
<keyword evidence="5" id="KW-0418">Kinase</keyword>
<evidence type="ECO:0000256" key="4">
    <source>
        <dbReference type="ARBA" id="ARBA00022679"/>
    </source>
</evidence>
<feature type="chain" id="PRO_5004380802" description="histidine kinase" evidence="9">
    <location>
        <begin position="19"/>
        <end position="662"/>
    </location>
</feature>
<reference evidence="11 12" key="1">
    <citation type="journal article" date="2013" name="Genome Announc.">
        <title>Draft Genome of Spiribacter salinus M19-40, an Abundant Gammaproteobacterium in Aquatic Hypersaline Environments.</title>
        <authorList>
            <person name="Leon M.J."/>
            <person name="Ghai R."/>
            <person name="Fernandez A.B."/>
            <person name="Sanchez-Porro C."/>
            <person name="Rodriguez-Valera F."/>
            <person name="Ventosa A."/>
        </authorList>
    </citation>
    <scope>NUCLEOTIDE SEQUENCE [LARGE SCALE GENOMIC DNA]</scope>
    <source>
        <strain evidence="11">M19-40</strain>
    </source>
</reference>